<accession>A0A8S3FJ84</accession>
<evidence type="ECO:0000313" key="1">
    <source>
        <dbReference type="EMBL" id="CAF5122792.1"/>
    </source>
</evidence>
<protein>
    <submittedName>
        <fullName evidence="1">Uncharacterized protein</fullName>
    </submittedName>
</protein>
<dbReference type="EMBL" id="CAJOBI010261581">
    <property type="protein sequence ID" value="CAF5122792.1"/>
    <property type="molecule type" value="Genomic_DNA"/>
</dbReference>
<proteinExistence type="predicted"/>
<dbReference type="Proteomes" id="UP000676336">
    <property type="component" value="Unassembled WGS sequence"/>
</dbReference>
<feature type="non-terminal residue" evidence="1">
    <location>
        <position position="1"/>
    </location>
</feature>
<sequence>STEYIESFIDEINSNNNDVETPLYPGSAISIRDACDRLIHYFFPLGCRLPRTIFTLFKMTNNDYRSEVSVRCVECGQVLVQSNEEKCSTFCIHNGKHRSYANKAELAIMNVEIEIKRVAERYINLINDYPKQAEHLVPCDIINGQIYHQMSNSKSERNITIILHTDGAPAVKASTTIAEIPIPLRDWKSAVMVFGIWLASSKPPRDHLLKPITIQLQKLMESKILLKQANGSHLWHNVRVQQAIFDLPARAHLLNIVQYNGYDGCGDCFIKGM</sequence>
<organism evidence="1 2">
    <name type="scientific">Rotaria magnacalcarata</name>
    <dbReference type="NCBI Taxonomy" id="392030"/>
    <lineage>
        <taxon>Eukaryota</taxon>
        <taxon>Metazoa</taxon>
        <taxon>Spiralia</taxon>
        <taxon>Gnathifera</taxon>
        <taxon>Rotifera</taxon>
        <taxon>Eurotatoria</taxon>
        <taxon>Bdelloidea</taxon>
        <taxon>Philodinida</taxon>
        <taxon>Philodinidae</taxon>
        <taxon>Rotaria</taxon>
    </lineage>
</organism>
<comment type="caution">
    <text evidence="1">The sequence shown here is derived from an EMBL/GenBank/DDBJ whole genome shotgun (WGS) entry which is preliminary data.</text>
</comment>
<gene>
    <name evidence="1" type="ORF">SMN809_LOCUS62602</name>
</gene>
<name>A0A8S3FJ84_9BILA</name>
<dbReference type="AlphaFoldDB" id="A0A8S3FJ84"/>
<evidence type="ECO:0000313" key="2">
    <source>
        <dbReference type="Proteomes" id="UP000676336"/>
    </source>
</evidence>
<reference evidence="1" key="1">
    <citation type="submission" date="2021-02" db="EMBL/GenBank/DDBJ databases">
        <authorList>
            <person name="Nowell W R."/>
        </authorList>
    </citation>
    <scope>NUCLEOTIDE SEQUENCE</scope>
</reference>